<gene>
    <name evidence="3" type="ORF">IDM40_03565</name>
</gene>
<proteinExistence type="predicted"/>
<evidence type="ECO:0000256" key="1">
    <source>
        <dbReference type="SAM" id="MobiDB-lite"/>
    </source>
</evidence>
<evidence type="ECO:0008006" key="5">
    <source>
        <dbReference type="Google" id="ProtNLM"/>
    </source>
</evidence>
<keyword evidence="4" id="KW-1185">Reference proteome</keyword>
<accession>A0ABR9P1S3</accession>
<name>A0ABR9P1S3_9ACTN</name>
<dbReference type="Proteomes" id="UP000806528">
    <property type="component" value="Unassembled WGS sequence"/>
</dbReference>
<sequence length="248" mass="26488">MDTGTVVALVAVVVALLLVAGGSYLLLRSVLPARRTARLRERFGDEYDHAVREHGDTAAAEQDLAERLRQRSGTDLRDLTDEQRERHTHAWAEVQQEFVDDPAGAARRARRLTDTIMADLGYPDRGEGDEAFEQRAKDLSVDHPGAVADFHRAHAAGRLAEADRARTEDLREALVAYRGLVSALLGGPGPVRSADAGSEGNPEQREAGGPGQVSGSAADRERAAEPGREQGSPEGEDGPVSGAGSAER</sequence>
<feature type="transmembrane region" description="Helical" evidence="2">
    <location>
        <begin position="6"/>
        <end position="27"/>
    </location>
</feature>
<reference evidence="3 4" key="1">
    <citation type="submission" date="2020-09" db="EMBL/GenBank/DDBJ databases">
        <title>Diversity and distribution of actinomycetes associated with coral in the coast of Hainan.</title>
        <authorList>
            <person name="Li F."/>
        </authorList>
    </citation>
    <scope>NUCLEOTIDE SEQUENCE [LARGE SCALE GENOMIC DNA]</scope>
    <source>
        <strain evidence="3 4">HNM0947</strain>
    </source>
</reference>
<evidence type="ECO:0000313" key="3">
    <source>
        <dbReference type="EMBL" id="MBE2997790.1"/>
    </source>
</evidence>
<keyword evidence="2" id="KW-0472">Membrane</keyword>
<evidence type="ECO:0000313" key="4">
    <source>
        <dbReference type="Proteomes" id="UP000806528"/>
    </source>
</evidence>
<feature type="compositionally biased region" description="Basic and acidic residues" evidence="1">
    <location>
        <begin position="218"/>
        <end position="228"/>
    </location>
</feature>
<comment type="caution">
    <text evidence="3">The sequence shown here is derived from an EMBL/GenBank/DDBJ whole genome shotgun (WGS) entry which is preliminary data.</text>
</comment>
<evidence type="ECO:0000256" key="2">
    <source>
        <dbReference type="SAM" id="Phobius"/>
    </source>
</evidence>
<organism evidence="3 4">
    <name type="scientific">Nocardiopsis coralli</name>
    <dbReference type="NCBI Taxonomy" id="2772213"/>
    <lineage>
        <taxon>Bacteria</taxon>
        <taxon>Bacillati</taxon>
        <taxon>Actinomycetota</taxon>
        <taxon>Actinomycetes</taxon>
        <taxon>Streptosporangiales</taxon>
        <taxon>Nocardiopsidaceae</taxon>
        <taxon>Nocardiopsis</taxon>
    </lineage>
</organism>
<dbReference type="RefSeq" id="WP_193120458.1">
    <property type="nucleotide sequence ID" value="NZ_JADBGI010000003.1"/>
</dbReference>
<feature type="region of interest" description="Disordered" evidence="1">
    <location>
        <begin position="185"/>
        <end position="248"/>
    </location>
</feature>
<dbReference type="EMBL" id="JADBGI010000003">
    <property type="protein sequence ID" value="MBE2997790.1"/>
    <property type="molecule type" value="Genomic_DNA"/>
</dbReference>
<keyword evidence="2" id="KW-0812">Transmembrane</keyword>
<keyword evidence="2" id="KW-1133">Transmembrane helix</keyword>
<protein>
    <recommendedName>
        <fullName evidence="5">Secreted protein</fullName>
    </recommendedName>
</protein>